<keyword evidence="2" id="KW-1185">Reference proteome</keyword>
<comment type="caution">
    <text evidence="1">The sequence shown here is derived from an EMBL/GenBank/DDBJ whole genome shotgun (WGS) entry which is preliminary data.</text>
</comment>
<evidence type="ECO:0008006" key="3">
    <source>
        <dbReference type="Google" id="ProtNLM"/>
    </source>
</evidence>
<sequence>MAPNYRYYTHRLASFDSQTISVVPTKGSRAAKSITFTWPHPPTFGATPRTLAAAGFYFAPEQGSGDRVVCFFCDVGLANWEKTDSPFEEHYTRNEDGCPWAAARCSLEKDRVKRGKTFIWKFSSPSRIPTDPARYNVRLRTFKGWPYDKAKGHNCTSKALARAGFVFAPDDDGYEDMAKCFYCDRELSGWSPDDDPL</sequence>
<proteinExistence type="predicted"/>
<dbReference type="InterPro" id="IPR001370">
    <property type="entry name" value="BIR_rpt"/>
</dbReference>
<gene>
    <name evidence="1" type="ORF">BS47DRAFT_1293488</name>
</gene>
<dbReference type="PROSITE" id="PS50143">
    <property type="entry name" value="BIR_REPEAT_2"/>
    <property type="match status" value="2"/>
</dbReference>
<dbReference type="SUPFAM" id="SSF57924">
    <property type="entry name" value="Inhibitor of apoptosis (IAP) repeat"/>
    <property type="match status" value="2"/>
</dbReference>
<dbReference type="CDD" id="cd00022">
    <property type="entry name" value="BIR"/>
    <property type="match status" value="1"/>
</dbReference>
<name>A0A9P6DUT2_9AGAM</name>
<dbReference type="SMART" id="SM00238">
    <property type="entry name" value="BIR"/>
    <property type="match status" value="2"/>
</dbReference>
<dbReference type="PANTHER" id="PTHR10044:SF139">
    <property type="entry name" value="DEATH-ASSOCIATED INHIBITOR OF APOPTOSIS 2"/>
    <property type="match status" value="1"/>
</dbReference>
<dbReference type="Pfam" id="PF00653">
    <property type="entry name" value="BIR"/>
    <property type="match status" value="2"/>
</dbReference>
<organism evidence="1 2">
    <name type="scientific">Hydnum rufescens UP504</name>
    <dbReference type="NCBI Taxonomy" id="1448309"/>
    <lineage>
        <taxon>Eukaryota</taxon>
        <taxon>Fungi</taxon>
        <taxon>Dikarya</taxon>
        <taxon>Basidiomycota</taxon>
        <taxon>Agaricomycotina</taxon>
        <taxon>Agaricomycetes</taxon>
        <taxon>Cantharellales</taxon>
        <taxon>Hydnaceae</taxon>
        <taxon>Hydnum</taxon>
    </lineage>
</organism>
<protein>
    <recommendedName>
        <fullName evidence="3">Inhibitor of apoptosis repeat-containing protein</fullName>
    </recommendedName>
</protein>
<evidence type="ECO:0000313" key="1">
    <source>
        <dbReference type="EMBL" id="KAF9515691.1"/>
    </source>
</evidence>
<accession>A0A9P6DUT2</accession>
<dbReference type="AlphaFoldDB" id="A0A9P6DUT2"/>
<dbReference type="EMBL" id="MU128947">
    <property type="protein sequence ID" value="KAF9515691.1"/>
    <property type="molecule type" value="Genomic_DNA"/>
</dbReference>
<dbReference type="PANTHER" id="PTHR10044">
    <property type="entry name" value="INHIBITOR OF APOPTOSIS"/>
    <property type="match status" value="1"/>
</dbReference>
<reference evidence="1" key="1">
    <citation type="journal article" date="2020" name="Nat. Commun.">
        <title>Large-scale genome sequencing of mycorrhizal fungi provides insights into the early evolution of symbiotic traits.</title>
        <authorList>
            <person name="Miyauchi S."/>
            <person name="Kiss E."/>
            <person name="Kuo A."/>
            <person name="Drula E."/>
            <person name="Kohler A."/>
            <person name="Sanchez-Garcia M."/>
            <person name="Morin E."/>
            <person name="Andreopoulos B."/>
            <person name="Barry K.W."/>
            <person name="Bonito G."/>
            <person name="Buee M."/>
            <person name="Carver A."/>
            <person name="Chen C."/>
            <person name="Cichocki N."/>
            <person name="Clum A."/>
            <person name="Culley D."/>
            <person name="Crous P.W."/>
            <person name="Fauchery L."/>
            <person name="Girlanda M."/>
            <person name="Hayes R.D."/>
            <person name="Keri Z."/>
            <person name="LaButti K."/>
            <person name="Lipzen A."/>
            <person name="Lombard V."/>
            <person name="Magnuson J."/>
            <person name="Maillard F."/>
            <person name="Murat C."/>
            <person name="Nolan M."/>
            <person name="Ohm R.A."/>
            <person name="Pangilinan J."/>
            <person name="Pereira M.F."/>
            <person name="Perotto S."/>
            <person name="Peter M."/>
            <person name="Pfister S."/>
            <person name="Riley R."/>
            <person name="Sitrit Y."/>
            <person name="Stielow J.B."/>
            <person name="Szollosi G."/>
            <person name="Zifcakova L."/>
            <person name="Stursova M."/>
            <person name="Spatafora J.W."/>
            <person name="Tedersoo L."/>
            <person name="Vaario L.M."/>
            <person name="Yamada A."/>
            <person name="Yan M."/>
            <person name="Wang P."/>
            <person name="Xu J."/>
            <person name="Bruns T."/>
            <person name="Baldrian P."/>
            <person name="Vilgalys R."/>
            <person name="Dunand C."/>
            <person name="Henrissat B."/>
            <person name="Grigoriev I.V."/>
            <person name="Hibbett D."/>
            <person name="Nagy L.G."/>
            <person name="Martin F.M."/>
        </authorList>
    </citation>
    <scope>NUCLEOTIDE SEQUENCE</scope>
    <source>
        <strain evidence="1">UP504</strain>
    </source>
</reference>
<evidence type="ECO:0000313" key="2">
    <source>
        <dbReference type="Proteomes" id="UP000886523"/>
    </source>
</evidence>
<dbReference type="Proteomes" id="UP000886523">
    <property type="component" value="Unassembled WGS sequence"/>
</dbReference>
<dbReference type="InterPro" id="IPR050784">
    <property type="entry name" value="IAP"/>
</dbReference>
<dbReference type="OrthoDB" id="2196114at2759"/>
<dbReference type="Gene3D" id="1.10.1170.10">
    <property type="entry name" value="Inhibitor Of Apoptosis Protein (2mihbC-IAP-1), Chain A"/>
    <property type="match status" value="2"/>
</dbReference>